<dbReference type="Gene3D" id="3.30.420.10">
    <property type="entry name" value="Ribonuclease H-like superfamily/Ribonuclease H"/>
    <property type="match status" value="1"/>
</dbReference>
<dbReference type="Proteomes" id="UP001497382">
    <property type="component" value="Unassembled WGS sequence"/>
</dbReference>
<dbReference type="GO" id="GO:0034587">
    <property type="term" value="P:piRNA processing"/>
    <property type="evidence" value="ECO:0007669"/>
    <property type="project" value="UniProtKB-ARBA"/>
</dbReference>
<dbReference type="Pfam" id="PF16488">
    <property type="entry name" value="ArgoL2"/>
    <property type="match status" value="1"/>
</dbReference>
<dbReference type="AlphaFoldDB" id="A0AAV2B6U8"/>
<dbReference type="Pfam" id="PF08699">
    <property type="entry name" value="ArgoL1"/>
    <property type="match status" value="1"/>
</dbReference>
<dbReference type="PANTHER" id="PTHR22891">
    <property type="entry name" value="EUKARYOTIC TRANSLATION INITIATION FACTOR 2C"/>
    <property type="match status" value="1"/>
</dbReference>
<feature type="compositionally biased region" description="Basic and acidic residues" evidence="2">
    <location>
        <begin position="173"/>
        <end position="187"/>
    </location>
</feature>
<dbReference type="Pfam" id="PF16486">
    <property type="entry name" value="ArgoN"/>
    <property type="match status" value="1"/>
</dbReference>
<evidence type="ECO:0000259" key="4">
    <source>
        <dbReference type="PROSITE" id="PS50822"/>
    </source>
</evidence>
<feature type="region of interest" description="Disordered" evidence="2">
    <location>
        <begin position="168"/>
        <end position="187"/>
    </location>
</feature>
<dbReference type="Pfam" id="PF02171">
    <property type="entry name" value="Piwi"/>
    <property type="match status" value="1"/>
</dbReference>
<comment type="caution">
    <text evidence="5">The sequence shown here is derived from an EMBL/GenBank/DDBJ whole genome shotgun (WGS) entry which is preliminary data.</text>
</comment>
<accession>A0AAV2B6U8</accession>
<dbReference type="InterPro" id="IPR032473">
    <property type="entry name" value="Argonaute_Mid_dom"/>
</dbReference>
<dbReference type="InterPro" id="IPR036085">
    <property type="entry name" value="PAZ_dom_sf"/>
</dbReference>
<dbReference type="InterPro" id="IPR036397">
    <property type="entry name" value="RNaseH_sf"/>
</dbReference>
<dbReference type="PROSITE" id="PS50822">
    <property type="entry name" value="PIWI"/>
    <property type="match status" value="1"/>
</dbReference>
<dbReference type="InterPro" id="IPR014811">
    <property type="entry name" value="ArgoL1"/>
</dbReference>
<dbReference type="SMART" id="SM00949">
    <property type="entry name" value="PAZ"/>
    <property type="match status" value="1"/>
</dbReference>
<dbReference type="Gene3D" id="3.40.50.2300">
    <property type="match status" value="1"/>
</dbReference>
<dbReference type="SMART" id="SM01163">
    <property type="entry name" value="DUF1785"/>
    <property type="match status" value="1"/>
</dbReference>
<dbReference type="InterPro" id="IPR045246">
    <property type="entry name" value="Piwi_ago-like"/>
</dbReference>
<feature type="domain" description="PAZ" evidence="3">
    <location>
        <begin position="366"/>
        <end position="482"/>
    </location>
</feature>
<dbReference type="SUPFAM" id="SSF101690">
    <property type="entry name" value="PAZ domain"/>
    <property type="match status" value="1"/>
</dbReference>
<dbReference type="EMBL" id="CAXIEN010000291">
    <property type="protein sequence ID" value="CAL1291714.1"/>
    <property type="molecule type" value="Genomic_DNA"/>
</dbReference>
<dbReference type="GO" id="GO:0003723">
    <property type="term" value="F:RNA binding"/>
    <property type="evidence" value="ECO:0007669"/>
    <property type="project" value="InterPro"/>
</dbReference>
<evidence type="ECO:0000256" key="2">
    <source>
        <dbReference type="SAM" id="MobiDB-lite"/>
    </source>
</evidence>
<dbReference type="InterPro" id="IPR032472">
    <property type="entry name" value="ArgoL2"/>
</dbReference>
<name>A0AAV2B6U8_9ARAC</name>
<evidence type="ECO:0000259" key="3">
    <source>
        <dbReference type="PROSITE" id="PS50821"/>
    </source>
</evidence>
<feature type="compositionally biased region" description="Low complexity" evidence="2">
    <location>
        <begin position="20"/>
        <end position="61"/>
    </location>
</feature>
<evidence type="ECO:0000313" key="6">
    <source>
        <dbReference type="Proteomes" id="UP001497382"/>
    </source>
</evidence>
<dbReference type="Pfam" id="PF16487">
    <property type="entry name" value="ArgoMid"/>
    <property type="match status" value="1"/>
</dbReference>
<organism evidence="5 6">
    <name type="scientific">Larinioides sclopetarius</name>
    <dbReference type="NCBI Taxonomy" id="280406"/>
    <lineage>
        <taxon>Eukaryota</taxon>
        <taxon>Metazoa</taxon>
        <taxon>Ecdysozoa</taxon>
        <taxon>Arthropoda</taxon>
        <taxon>Chelicerata</taxon>
        <taxon>Arachnida</taxon>
        <taxon>Araneae</taxon>
        <taxon>Araneomorphae</taxon>
        <taxon>Entelegynae</taxon>
        <taxon>Araneoidea</taxon>
        <taxon>Araneidae</taxon>
        <taxon>Larinioides</taxon>
    </lineage>
</organism>
<feature type="domain" description="Piwi" evidence="4">
    <location>
        <begin position="648"/>
        <end position="960"/>
    </location>
</feature>
<comment type="similarity">
    <text evidence="1">Belongs to the argonaute family.</text>
</comment>
<protein>
    <submittedName>
        <fullName evidence="5">Uncharacterized protein</fullName>
    </submittedName>
</protein>
<dbReference type="InterPro" id="IPR003100">
    <property type="entry name" value="PAZ_dom"/>
</dbReference>
<dbReference type="InterPro" id="IPR003165">
    <property type="entry name" value="Piwi"/>
</dbReference>
<dbReference type="InterPro" id="IPR032474">
    <property type="entry name" value="Argonaute_N"/>
</dbReference>
<reference evidence="5 6" key="1">
    <citation type="submission" date="2024-04" db="EMBL/GenBank/DDBJ databases">
        <authorList>
            <person name="Rising A."/>
            <person name="Reimegard J."/>
            <person name="Sonavane S."/>
            <person name="Akerstrom W."/>
            <person name="Nylinder S."/>
            <person name="Hedman E."/>
            <person name="Kallberg Y."/>
        </authorList>
    </citation>
    <scope>NUCLEOTIDE SEQUENCE [LARGE SCALE GENOMIC DNA]</scope>
</reference>
<dbReference type="SMART" id="SM00950">
    <property type="entry name" value="Piwi"/>
    <property type="match status" value="1"/>
</dbReference>
<keyword evidence="6" id="KW-1185">Reference proteome</keyword>
<dbReference type="CDD" id="cd04657">
    <property type="entry name" value="Piwi_ago-like"/>
    <property type="match status" value="1"/>
</dbReference>
<dbReference type="InterPro" id="IPR012337">
    <property type="entry name" value="RNaseH-like_sf"/>
</dbReference>
<feature type="compositionally biased region" description="Basic residues" evidence="2">
    <location>
        <begin position="1"/>
        <end position="11"/>
    </location>
</feature>
<dbReference type="Pfam" id="PF02170">
    <property type="entry name" value="PAZ"/>
    <property type="match status" value="1"/>
</dbReference>
<dbReference type="SUPFAM" id="SSF53098">
    <property type="entry name" value="Ribonuclease H-like"/>
    <property type="match status" value="1"/>
</dbReference>
<gene>
    <name evidence="5" type="ORF">LARSCL_LOCUS17246</name>
</gene>
<evidence type="ECO:0000313" key="5">
    <source>
        <dbReference type="EMBL" id="CAL1291714.1"/>
    </source>
</evidence>
<proteinExistence type="inferred from homology"/>
<evidence type="ECO:0000256" key="1">
    <source>
        <dbReference type="RuleBase" id="RU361178"/>
    </source>
</evidence>
<dbReference type="PROSITE" id="PS50821">
    <property type="entry name" value="PAZ"/>
    <property type="match status" value="1"/>
</dbReference>
<dbReference type="CDD" id="cd02846">
    <property type="entry name" value="PAZ_argonaute_like"/>
    <property type="match status" value="1"/>
</dbReference>
<dbReference type="Gene3D" id="2.170.260.10">
    <property type="entry name" value="paz domain"/>
    <property type="match status" value="1"/>
</dbReference>
<feature type="region of interest" description="Disordered" evidence="2">
    <location>
        <begin position="1"/>
        <end position="109"/>
    </location>
</feature>
<sequence>MPPKGRGRGRGGPRQDQGEPRQPGGQQRQPQGEPRQPGGQQRQPQGEPRQPGGQQRQPQGRDVQRPEQRQQPYQPPGRDEPRQEPRGQPQGGGQPSEQPRPKPKEQQVSPEDLGFQYKCAITQPLPTKPEPGVLGRKIRLVSNCFPLNIPSGNVYHYDIEIISKGRSMTTKPVPKEPEKGAKKDKDTKYRCMSTKRNREIINVMLEVNDNFRGRLAAYDGRKNLYTRMPLGIDGQLKCEVVMPDENPGDPNPRPDVFEVIIKPVQKKESNDCAISLDPLHALFQGRVTSVPQEAVMALETVLRHGPCMRYFPVGRSFFYPPDPRDVHPLGGGKEIWFGYHQSLHLGQWKPMVNLDITATTFYEKGPLLKYVKEILNIQDLNRVTSISDAETKRLTKELKNMRIETNHLRNYRRKYRILRFTREPANRLEFELTENGRTVRRTVADYFAKQYKPLNYPHFPCIQANPEAKKVYLPIEVCDMIEGQHCKKKLEDKQNAEMIKFTARPPKKRFDEIHDILKRANFNQDRYMQEFGMSVASRPLALTGRVIEAPNVRYQNETSVKPVDGSWDMRDKQYFRGAEISSWVLLSFSNPRWCKFECLERFAKLLCNIAHEQGIRINRPAAIDIVDTRRQTIQNVLKDVQNKFHAELAVIVVPGNNKAVYGEVKQAAETFLGLVTQCIKDENVSNPKKCSPPLVSNLCQKINAKMGGVNNSLTPGETPPILRRPVIIIGADVTHPSPSQDIKPSIAAAVGSLDAHPSRYAVTIRAQTNVDEKKQAVEIIQDLTSMVLDLLKAFYKNTKGKKPEKIIFYRDGVSEGQFDKVRDHEVKCIREACRTLEKDYQPGITFIVVQKRHHTRFMPEDDRRGVGRMRNIPPGTTVDTEVVHPLNFDFFLCSHFGLQGTSRPCHYTVIEDDNDFTADDLQKLTYYLCHTYVRCTKSISCPAPVMYAHLAAFRARQHLLTQMDESSASSDTSSTFGFHPLPESVMRAIRVVDGLKNTMYFV</sequence>